<dbReference type="Pfam" id="PF11716">
    <property type="entry name" value="MDMPI_N"/>
    <property type="match status" value="1"/>
</dbReference>
<proteinExistence type="predicted"/>
<evidence type="ECO:0000313" key="4">
    <source>
        <dbReference type="Proteomes" id="UP001500689"/>
    </source>
</evidence>
<keyword evidence="3" id="KW-0413">Isomerase</keyword>
<accession>A0ABP6VD29</accession>
<dbReference type="Gene3D" id="1.20.120.450">
    <property type="entry name" value="dinb family like domain"/>
    <property type="match status" value="1"/>
</dbReference>
<organism evidence="3 4">
    <name type="scientific">Amycolatopsis ultiminotia</name>
    <dbReference type="NCBI Taxonomy" id="543629"/>
    <lineage>
        <taxon>Bacteria</taxon>
        <taxon>Bacillati</taxon>
        <taxon>Actinomycetota</taxon>
        <taxon>Actinomycetes</taxon>
        <taxon>Pseudonocardiales</taxon>
        <taxon>Pseudonocardiaceae</taxon>
        <taxon>Amycolatopsis</taxon>
    </lineage>
</organism>
<dbReference type="EMBL" id="BAAAZN010000002">
    <property type="protein sequence ID" value="GAA3533249.1"/>
    <property type="molecule type" value="Genomic_DNA"/>
</dbReference>
<evidence type="ECO:0000256" key="1">
    <source>
        <dbReference type="SAM" id="MobiDB-lite"/>
    </source>
</evidence>
<protein>
    <submittedName>
        <fullName evidence="3">Maleylpyruvate isomerase family mycothiol-dependent enzyme</fullName>
    </submittedName>
</protein>
<feature type="domain" description="Mycothiol-dependent maleylpyruvate isomerase metal-binding" evidence="2">
    <location>
        <begin position="85"/>
        <end position="194"/>
    </location>
</feature>
<dbReference type="GO" id="GO:0016853">
    <property type="term" value="F:isomerase activity"/>
    <property type="evidence" value="ECO:0007669"/>
    <property type="project" value="UniProtKB-KW"/>
</dbReference>
<evidence type="ECO:0000313" key="3">
    <source>
        <dbReference type="EMBL" id="GAA3533249.1"/>
    </source>
</evidence>
<feature type="region of interest" description="Disordered" evidence="1">
    <location>
        <begin position="1"/>
        <end position="53"/>
    </location>
</feature>
<reference evidence="4" key="1">
    <citation type="journal article" date="2019" name="Int. J. Syst. Evol. Microbiol.">
        <title>The Global Catalogue of Microorganisms (GCM) 10K type strain sequencing project: providing services to taxonomists for standard genome sequencing and annotation.</title>
        <authorList>
            <consortium name="The Broad Institute Genomics Platform"/>
            <consortium name="The Broad Institute Genome Sequencing Center for Infectious Disease"/>
            <person name="Wu L."/>
            <person name="Ma J."/>
        </authorList>
    </citation>
    <scope>NUCLEOTIDE SEQUENCE [LARGE SCALE GENOMIC DNA]</scope>
    <source>
        <strain evidence="4">JCM 16898</strain>
    </source>
</reference>
<sequence length="320" mass="34216">MHQAPTGPSRHRDNDRGKPARHGSESMTGTPHPERGPDPDAGTGPAAPSTGQPDTLVQARAALRDVFPRLVTLVRSIPDPDSASIGTWTAGEVAAHLSHSLRADTDAIAGRPVPEAIVTKAGIAEATAKLLAEDGERDPAALADRIGTLATRFDDVASRPRPATVEWLQGTRLPPSVVACHLLNECLIHGHDIAKATGRRWPIQHHHALLAIEAFLLPLIAALPPTAFVNQEMAGSFRARIELRLRGGRSTVMAIDRGSLTLDTGPARDVDAHISADPPALMLVLIGRQRIWKPLLEGKLAAWGPRPWKLARVLTVMSPP</sequence>
<gene>
    <name evidence="3" type="ORF">GCM10022222_15780</name>
</gene>
<dbReference type="InterPro" id="IPR034660">
    <property type="entry name" value="DinB/YfiT-like"/>
</dbReference>
<dbReference type="SUPFAM" id="SSF109854">
    <property type="entry name" value="DinB/YfiT-like putative metalloenzymes"/>
    <property type="match status" value="1"/>
</dbReference>
<dbReference type="Proteomes" id="UP001500689">
    <property type="component" value="Unassembled WGS sequence"/>
</dbReference>
<dbReference type="InterPro" id="IPR024344">
    <property type="entry name" value="MDMPI_metal-binding"/>
</dbReference>
<feature type="compositionally biased region" description="Low complexity" evidence="1">
    <location>
        <begin position="39"/>
        <end position="51"/>
    </location>
</feature>
<name>A0ABP6VD29_9PSEU</name>
<feature type="compositionally biased region" description="Basic and acidic residues" evidence="1">
    <location>
        <begin position="10"/>
        <end position="24"/>
    </location>
</feature>
<comment type="caution">
    <text evidence="3">The sequence shown here is derived from an EMBL/GenBank/DDBJ whole genome shotgun (WGS) entry which is preliminary data.</text>
</comment>
<keyword evidence="4" id="KW-1185">Reference proteome</keyword>
<evidence type="ECO:0000259" key="2">
    <source>
        <dbReference type="Pfam" id="PF11716"/>
    </source>
</evidence>